<dbReference type="RefSeq" id="WP_086067987.1">
    <property type="nucleotide sequence ID" value="NZ_CP021108.1"/>
</dbReference>
<dbReference type="PANTHER" id="PTHR30537">
    <property type="entry name" value="HTH-TYPE TRANSCRIPTIONAL REGULATOR"/>
    <property type="match status" value="1"/>
</dbReference>
<evidence type="ECO:0000313" key="7">
    <source>
        <dbReference type="EMBL" id="ARP84629.1"/>
    </source>
</evidence>
<dbReference type="SUPFAM" id="SSF53850">
    <property type="entry name" value="Periplasmic binding protein-like II"/>
    <property type="match status" value="1"/>
</dbReference>
<sequence length="308" mass="33774">MDWDDARIFLAVYRGGTLRAAAAALRVDQATVGRRLRALEQSLQARLFLHTPRGYVPTRAGELAMPAAEAMEHAADRLERLTQGTDESVSGTVRVTTSDTMGRGFLIRAIQQVRATHPQLRVVLTTSTLLSNLTRREADIAVRNVRPDNPDLISRRLSKPELGVYASKRYLKAHGEPRRGTAFEGHTVIAYQRAVFGARSETICGEAFGNAQVALEVNSGLMLLEAVAQGIGIAELPTYLGDATPGLERIWPDCGEFYDVWLVMHGDLHRSARVRALADAIVAVFEQAEEKPPPQRSRRPGRAGLSTS</sequence>
<dbReference type="PANTHER" id="PTHR30537:SF3">
    <property type="entry name" value="TRANSCRIPTIONAL REGULATORY PROTEIN"/>
    <property type="match status" value="1"/>
</dbReference>
<gene>
    <name evidence="7" type="ORF">CAL12_19315</name>
</gene>
<feature type="region of interest" description="Disordered" evidence="5">
    <location>
        <begin position="288"/>
        <end position="308"/>
    </location>
</feature>
<evidence type="ECO:0000256" key="3">
    <source>
        <dbReference type="ARBA" id="ARBA00023125"/>
    </source>
</evidence>
<dbReference type="InterPro" id="IPR058163">
    <property type="entry name" value="LysR-type_TF_proteobact-type"/>
</dbReference>
<dbReference type="OrthoDB" id="9072091at2"/>
<dbReference type="Gene3D" id="1.10.10.10">
    <property type="entry name" value="Winged helix-like DNA-binding domain superfamily/Winged helix DNA-binding domain"/>
    <property type="match status" value="1"/>
</dbReference>
<dbReference type="KEGG" id="bgv:CAL12_19315"/>
<dbReference type="Proteomes" id="UP000194151">
    <property type="component" value="Chromosome"/>
</dbReference>
<evidence type="ECO:0000313" key="8">
    <source>
        <dbReference type="Proteomes" id="UP000194151"/>
    </source>
</evidence>
<dbReference type="InterPro" id="IPR036388">
    <property type="entry name" value="WH-like_DNA-bd_sf"/>
</dbReference>
<organism evidence="7 8">
    <name type="scientific">Bordetella genomosp. 8</name>
    <dbReference type="NCBI Taxonomy" id="1416806"/>
    <lineage>
        <taxon>Bacteria</taxon>
        <taxon>Pseudomonadati</taxon>
        <taxon>Pseudomonadota</taxon>
        <taxon>Betaproteobacteria</taxon>
        <taxon>Burkholderiales</taxon>
        <taxon>Alcaligenaceae</taxon>
        <taxon>Bordetella</taxon>
    </lineage>
</organism>
<dbReference type="InterPro" id="IPR036390">
    <property type="entry name" value="WH_DNA-bd_sf"/>
</dbReference>
<keyword evidence="4" id="KW-0804">Transcription</keyword>
<dbReference type="STRING" id="1416806.CAL12_19315"/>
<accession>A0A1W6YUQ1</accession>
<dbReference type="Pfam" id="PF00126">
    <property type="entry name" value="HTH_1"/>
    <property type="match status" value="1"/>
</dbReference>
<evidence type="ECO:0000256" key="1">
    <source>
        <dbReference type="ARBA" id="ARBA00009437"/>
    </source>
</evidence>
<dbReference type="EMBL" id="CP021108">
    <property type="protein sequence ID" value="ARP84629.1"/>
    <property type="molecule type" value="Genomic_DNA"/>
</dbReference>
<evidence type="ECO:0000259" key="6">
    <source>
        <dbReference type="PROSITE" id="PS50931"/>
    </source>
</evidence>
<keyword evidence="2" id="KW-0805">Transcription regulation</keyword>
<evidence type="ECO:0000256" key="4">
    <source>
        <dbReference type="ARBA" id="ARBA00023163"/>
    </source>
</evidence>
<keyword evidence="8" id="KW-1185">Reference proteome</keyword>
<dbReference type="GO" id="GO:0006351">
    <property type="term" value="P:DNA-templated transcription"/>
    <property type="evidence" value="ECO:0007669"/>
    <property type="project" value="TreeGrafter"/>
</dbReference>
<evidence type="ECO:0000256" key="5">
    <source>
        <dbReference type="SAM" id="MobiDB-lite"/>
    </source>
</evidence>
<comment type="similarity">
    <text evidence="1">Belongs to the LysR transcriptional regulatory family.</text>
</comment>
<feature type="domain" description="HTH lysR-type" evidence="6">
    <location>
        <begin position="1"/>
        <end position="58"/>
    </location>
</feature>
<keyword evidence="3" id="KW-0238">DNA-binding</keyword>
<dbReference type="InterPro" id="IPR005119">
    <property type="entry name" value="LysR_subst-bd"/>
</dbReference>
<name>A0A1W6YUQ1_9BORD</name>
<dbReference type="SUPFAM" id="SSF46785">
    <property type="entry name" value="Winged helix' DNA-binding domain"/>
    <property type="match status" value="1"/>
</dbReference>
<dbReference type="PROSITE" id="PS50931">
    <property type="entry name" value="HTH_LYSR"/>
    <property type="match status" value="1"/>
</dbReference>
<evidence type="ECO:0000256" key="2">
    <source>
        <dbReference type="ARBA" id="ARBA00023015"/>
    </source>
</evidence>
<protein>
    <submittedName>
        <fullName evidence="7">LysR family transcriptional regulator</fullName>
    </submittedName>
</protein>
<dbReference type="GO" id="GO:0003700">
    <property type="term" value="F:DNA-binding transcription factor activity"/>
    <property type="evidence" value="ECO:0007669"/>
    <property type="project" value="InterPro"/>
</dbReference>
<dbReference type="InterPro" id="IPR000847">
    <property type="entry name" value="LysR_HTH_N"/>
</dbReference>
<reference evidence="7 8" key="1">
    <citation type="submission" date="2017-05" db="EMBL/GenBank/DDBJ databases">
        <title>Complete and WGS of Bordetella genogroups.</title>
        <authorList>
            <person name="Spilker T."/>
            <person name="LiPuma J."/>
        </authorList>
    </citation>
    <scope>NUCLEOTIDE SEQUENCE [LARGE SCALE GENOMIC DNA]</scope>
    <source>
        <strain evidence="7 8">AU19157</strain>
    </source>
</reference>
<dbReference type="GO" id="GO:0043565">
    <property type="term" value="F:sequence-specific DNA binding"/>
    <property type="evidence" value="ECO:0007669"/>
    <property type="project" value="TreeGrafter"/>
</dbReference>
<dbReference type="Gene3D" id="3.40.190.290">
    <property type="match status" value="1"/>
</dbReference>
<proteinExistence type="inferred from homology"/>
<dbReference type="Pfam" id="PF03466">
    <property type="entry name" value="LysR_substrate"/>
    <property type="match status" value="1"/>
</dbReference>
<dbReference type="AlphaFoldDB" id="A0A1W6YUQ1"/>